<protein>
    <submittedName>
        <fullName evidence="3">Uncharacterized protein</fullName>
    </submittedName>
</protein>
<evidence type="ECO:0000313" key="3">
    <source>
        <dbReference type="EMBL" id="MDR6143380.1"/>
    </source>
</evidence>
<sequence length="368" mass="39970">MNDTAVSIDEQIHSFALAVREHLDDLPSDELDEIIGGLTADLTDQAADNDGVLDVGDPAAYAEELRTAAGLPPRRETRRRVPLGVRIRGWRSRTTQTIRRSPIAAWFLDLLLALRPVWWVLRGYGIYVVVLTVVITRVGNGGRLDHWMVPDSLLEWAAVAVLAVVSVQWGRGQWLPRNALRHIRTISSVVAFIALVVALPAALTPRVEYVGDEYGLQSGLRLDGVQINNIFAFDTEGNPIDQVQLFTGKGTPIDLYGQNGAQTVLTPDGQIVGSENGGDQQFGMQDDGLRATIPGDDYRGRPVWNVYPLDEADLDPSSLMPGRELETVKRPEPPFQKAPGIDAVNATPSPTPSPADGTVPSPTTTPAP</sequence>
<feature type="transmembrane region" description="Helical" evidence="2">
    <location>
        <begin position="152"/>
        <end position="170"/>
    </location>
</feature>
<organism evidence="3 4">
    <name type="scientific">Microbacterium foliorum</name>
    <dbReference type="NCBI Taxonomy" id="104336"/>
    <lineage>
        <taxon>Bacteria</taxon>
        <taxon>Bacillati</taxon>
        <taxon>Actinomycetota</taxon>
        <taxon>Actinomycetes</taxon>
        <taxon>Micrococcales</taxon>
        <taxon>Microbacteriaceae</taxon>
        <taxon>Microbacterium</taxon>
    </lineage>
</organism>
<dbReference type="RefSeq" id="WP_309692380.1">
    <property type="nucleotide sequence ID" value="NZ_JAVIZQ010000001.1"/>
</dbReference>
<comment type="caution">
    <text evidence="3">The sequence shown here is derived from an EMBL/GenBank/DDBJ whole genome shotgun (WGS) entry which is preliminary data.</text>
</comment>
<evidence type="ECO:0000313" key="4">
    <source>
        <dbReference type="Proteomes" id="UP001249291"/>
    </source>
</evidence>
<evidence type="ECO:0000256" key="1">
    <source>
        <dbReference type="SAM" id="MobiDB-lite"/>
    </source>
</evidence>
<dbReference type="Proteomes" id="UP001249291">
    <property type="component" value="Unassembled WGS sequence"/>
</dbReference>
<keyword evidence="2" id="KW-0472">Membrane</keyword>
<proteinExistence type="predicted"/>
<keyword evidence="4" id="KW-1185">Reference proteome</keyword>
<dbReference type="EMBL" id="JAVIZQ010000001">
    <property type="protein sequence ID" value="MDR6143380.1"/>
    <property type="molecule type" value="Genomic_DNA"/>
</dbReference>
<reference evidence="3 4" key="1">
    <citation type="submission" date="2023-08" db="EMBL/GenBank/DDBJ databases">
        <title>Functional and genomic diversity of the sorghum phyllosphere microbiome.</title>
        <authorList>
            <person name="Shade A."/>
        </authorList>
    </citation>
    <scope>NUCLEOTIDE SEQUENCE [LARGE SCALE GENOMIC DNA]</scope>
    <source>
        <strain evidence="3 4">SORGH_AS_0445</strain>
    </source>
</reference>
<accession>A0ABU1HTK7</accession>
<feature type="transmembrane region" description="Helical" evidence="2">
    <location>
        <begin position="124"/>
        <end position="140"/>
    </location>
</feature>
<feature type="transmembrane region" description="Helical" evidence="2">
    <location>
        <begin position="182"/>
        <end position="203"/>
    </location>
</feature>
<gene>
    <name evidence="3" type="ORF">QE375_002934</name>
</gene>
<keyword evidence="2" id="KW-0812">Transmembrane</keyword>
<name>A0ABU1HTK7_9MICO</name>
<feature type="region of interest" description="Disordered" evidence="1">
    <location>
        <begin position="314"/>
        <end position="368"/>
    </location>
</feature>
<evidence type="ECO:0000256" key="2">
    <source>
        <dbReference type="SAM" id="Phobius"/>
    </source>
</evidence>
<feature type="compositionally biased region" description="Basic and acidic residues" evidence="1">
    <location>
        <begin position="323"/>
        <end position="332"/>
    </location>
</feature>
<keyword evidence="2" id="KW-1133">Transmembrane helix</keyword>